<evidence type="ECO:0000256" key="1">
    <source>
        <dbReference type="ARBA" id="ARBA00002486"/>
    </source>
</evidence>
<comment type="function">
    <text evidence="1">Transcriptional repressor of xylose-utilizing enzymes.</text>
</comment>
<dbReference type="Pfam" id="PF00480">
    <property type="entry name" value="ROK"/>
    <property type="match status" value="1"/>
</dbReference>
<keyword evidence="5" id="KW-1185">Reference proteome</keyword>
<comment type="caution">
    <text evidence="4">The sequence shown here is derived from an EMBL/GenBank/DDBJ whole genome shotgun (WGS) entry which is preliminary data.</text>
</comment>
<evidence type="ECO:0000313" key="4">
    <source>
        <dbReference type="EMBL" id="PAV30608.1"/>
    </source>
</evidence>
<accession>A0A2A2IGW7</accession>
<organism evidence="4 5">
    <name type="scientific">Virgibacillus profundi</name>
    <dbReference type="NCBI Taxonomy" id="2024555"/>
    <lineage>
        <taxon>Bacteria</taxon>
        <taxon>Bacillati</taxon>
        <taxon>Bacillota</taxon>
        <taxon>Bacilli</taxon>
        <taxon>Bacillales</taxon>
        <taxon>Bacillaceae</taxon>
        <taxon>Virgibacillus</taxon>
    </lineage>
</organism>
<keyword evidence="3" id="KW-0119">Carbohydrate metabolism</keyword>
<evidence type="ECO:0000313" key="5">
    <source>
        <dbReference type="Proteomes" id="UP000218887"/>
    </source>
</evidence>
<evidence type="ECO:0000256" key="2">
    <source>
        <dbReference type="ARBA" id="ARBA00006479"/>
    </source>
</evidence>
<dbReference type="AlphaFoldDB" id="A0A2A2IGW7"/>
<dbReference type="InterPro" id="IPR043129">
    <property type="entry name" value="ATPase_NBD"/>
</dbReference>
<dbReference type="EMBL" id="NPOA01000003">
    <property type="protein sequence ID" value="PAV30608.1"/>
    <property type="molecule type" value="Genomic_DNA"/>
</dbReference>
<dbReference type="SUPFAM" id="SSF46785">
    <property type="entry name" value="Winged helix' DNA-binding domain"/>
    <property type="match status" value="1"/>
</dbReference>
<dbReference type="PANTHER" id="PTHR18964:SF149">
    <property type="entry name" value="BIFUNCTIONAL UDP-N-ACETYLGLUCOSAMINE 2-EPIMERASE_N-ACETYLMANNOSAMINE KINASE"/>
    <property type="match status" value="1"/>
</dbReference>
<gene>
    <name evidence="4" type="ORF">CIL05_05765</name>
</gene>
<sequence length="399" mass="44814">MVTGDGAYIKKINRSLLLQKIIEHGLISRADLSKITGLNKATISVQVANLLEEELIYETQHEHNSVGRKPIMLTLNSKAGYVLGIDFDYHHVQYTLSNLQGESVQSDTIKLENHDYDVIVQMLIKEIQKYNAQCSNSRYGLVNVVIGIHGTVNKDESILFVPKYQWHHKNLKADLQKELNINIAIENNANLSSYAERVFKYHNSDNLLNIILSSGIGAGIMIDGEIHKGYHGYAGEMGHMIISPDGKACKCGNNGCWERYASEPSLFEQLSKQLNMPDLNFDDLKTLIDEQDTVTCAYLKQYIEYLAIGLNNIINLYNPENLVINSDILRMYPNAIEEIKSNLKSSVSQYREITLSDLGSESCVMGACALAIQRFLEVPELILKIDEDGITKNDVKVLS</sequence>
<dbReference type="SUPFAM" id="SSF53067">
    <property type="entry name" value="Actin-like ATPase domain"/>
    <property type="match status" value="1"/>
</dbReference>
<dbReference type="Gene3D" id="3.30.420.40">
    <property type="match status" value="2"/>
</dbReference>
<protein>
    <submittedName>
        <fullName evidence="4">ROK family protein</fullName>
    </submittedName>
</protein>
<dbReference type="InterPro" id="IPR036390">
    <property type="entry name" value="WH_DNA-bd_sf"/>
</dbReference>
<dbReference type="InterPro" id="IPR049874">
    <property type="entry name" value="ROK_cs"/>
</dbReference>
<dbReference type="Proteomes" id="UP000218887">
    <property type="component" value="Unassembled WGS sequence"/>
</dbReference>
<dbReference type="Gene3D" id="1.10.10.10">
    <property type="entry name" value="Winged helix-like DNA-binding domain superfamily/Winged helix DNA-binding domain"/>
    <property type="match status" value="1"/>
</dbReference>
<dbReference type="GO" id="GO:0042732">
    <property type="term" value="P:D-xylose metabolic process"/>
    <property type="evidence" value="ECO:0007669"/>
    <property type="project" value="UniProtKB-KW"/>
</dbReference>
<proteinExistence type="inferred from homology"/>
<dbReference type="InterPro" id="IPR036388">
    <property type="entry name" value="WH-like_DNA-bd_sf"/>
</dbReference>
<reference evidence="4 5" key="1">
    <citation type="submission" date="2017-08" db="EMBL/GenBank/DDBJ databases">
        <title>Virgibacillus indicus sp. nov. and Virgibacillus profoundi sp. nov, two moderately halophilic bacteria isolated from marine sediment by using the Microfluidic Streak Plate.</title>
        <authorList>
            <person name="Xu B."/>
            <person name="Hu B."/>
            <person name="Wang J."/>
            <person name="Zhu Y."/>
            <person name="Huang L."/>
            <person name="Du W."/>
            <person name="Huang Y."/>
        </authorList>
    </citation>
    <scope>NUCLEOTIDE SEQUENCE [LARGE SCALE GENOMIC DNA]</scope>
    <source>
        <strain evidence="4 5">IO3-P3-H5</strain>
    </source>
</reference>
<dbReference type="OrthoDB" id="9796533at2"/>
<dbReference type="CDD" id="cd24077">
    <property type="entry name" value="ASKHA_ATPase_ROK_SaXylR-like"/>
    <property type="match status" value="1"/>
</dbReference>
<dbReference type="InterPro" id="IPR000600">
    <property type="entry name" value="ROK"/>
</dbReference>
<dbReference type="PROSITE" id="PS01125">
    <property type="entry name" value="ROK"/>
    <property type="match status" value="1"/>
</dbReference>
<keyword evidence="3" id="KW-0859">Xylose metabolism</keyword>
<evidence type="ECO:0000256" key="3">
    <source>
        <dbReference type="ARBA" id="ARBA00022629"/>
    </source>
</evidence>
<comment type="similarity">
    <text evidence="2">Belongs to the ROK (NagC/XylR) family.</text>
</comment>
<name>A0A2A2IGW7_9BACI</name>
<dbReference type="RefSeq" id="WP_095654575.1">
    <property type="nucleotide sequence ID" value="NZ_NPOA01000003.1"/>
</dbReference>
<dbReference type="PANTHER" id="PTHR18964">
    <property type="entry name" value="ROK (REPRESSOR, ORF, KINASE) FAMILY"/>
    <property type="match status" value="1"/>
</dbReference>